<dbReference type="GO" id="GO:0016020">
    <property type="term" value="C:membrane"/>
    <property type="evidence" value="ECO:0007669"/>
    <property type="project" value="InterPro"/>
</dbReference>
<keyword evidence="4" id="KW-0808">Transferase</keyword>
<proteinExistence type="predicted"/>
<dbReference type="InterPro" id="IPR011712">
    <property type="entry name" value="Sig_transdc_His_kin_sub3_dim/P"/>
</dbReference>
<feature type="region of interest" description="Disordered" evidence="1">
    <location>
        <begin position="227"/>
        <end position="260"/>
    </location>
</feature>
<dbReference type="GO" id="GO:0046983">
    <property type="term" value="F:protein dimerization activity"/>
    <property type="evidence" value="ECO:0007669"/>
    <property type="project" value="InterPro"/>
</dbReference>
<evidence type="ECO:0000313" key="5">
    <source>
        <dbReference type="Proteomes" id="UP000287470"/>
    </source>
</evidence>
<keyword evidence="4" id="KW-0418">Kinase</keyword>
<feature type="domain" description="Signal transduction histidine kinase subgroup 3 dimerisation and phosphoacceptor" evidence="3">
    <location>
        <begin position="166"/>
        <end position="224"/>
    </location>
</feature>
<organism evidence="4 5">
    <name type="scientific">Bifidobacterium samirii</name>
    <dbReference type="NCBI Taxonomy" id="2306974"/>
    <lineage>
        <taxon>Bacteria</taxon>
        <taxon>Bacillati</taxon>
        <taxon>Actinomycetota</taxon>
        <taxon>Actinomycetes</taxon>
        <taxon>Bifidobacteriales</taxon>
        <taxon>Bifidobacteriaceae</taxon>
        <taxon>Bifidobacterium</taxon>
    </lineage>
</organism>
<comment type="caution">
    <text evidence="4">The sequence shown here is derived from an EMBL/GenBank/DDBJ whole genome shotgun (WGS) entry which is preliminary data.</text>
</comment>
<gene>
    <name evidence="4" type="ORF">D2E24_0044</name>
</gene>
<feature type="transmembrane region" description="Helical" evidence="2">
    <location>
        <begin position="65"/>
        <end position="92"/>
    </location>
</feature>
<feature type="compositionally biased region" description="Acidic residues" evidence="1">
    <location>
        <begin position="233"/>
        <end position="242"/>
    </location>
</feature>
<dbReference type="RefSeq" id="WP_125967326.1">
    <property type="nucleotide sequence ID" value="NZ_QXGK01000001.1"/>
</dbReference>
<name>A0A430FX01_9BIFI</name>
<reference evidence="4 5" key="1">
    <citation type="submission" date="2018-09" db="EMBL/GenBank/DDBJ databases">
        <title>Characterization of the phylogenetic diversity of five novel species belonging to the genus Bifidobacterium.</title>
        <authorList>
            <person name="Lugli G.A."/>
            <person name="Duranti S."/>
            <person name="Milani C."/>
        </authorList>
    </citation>
    <scope>NUCLEOTIDE SEQUENCE [LARGE SCALE GENOMIC DNA]</scope>
    <source>
        <strain evidence="4 5">2033B</strain>
    </source>
</reference>
<evidence type="ECO:0000259" key="3">
    <source>
        <dbReference type="Pfam" id="PF07730"/>
    </source>
</evidence>
<keyword evidence="2" id="KW-0812">Transmembrane</keyword>
<dbReference type="Pfam" id="PF07730">
    <property type="entry name" value="HisKA_3"/>
    <property type="match status" value="1"/>
</dbReference>
<protein>
    <submittedName>
        <fullName evidence="4">Histidine kinase</fullName>
    </submittedName>
</protein>
<evidence type="ECO:0000256" key="2">
    <source>
        <dbReference type="SAM" id="Phobius"/>
    </source>
</evidence>
<feature type="transmembrane region" description="Helical" evidence="2">
    <location>
        <begin position="112"/>
        <end position="137"/>
    </location>
</feature>
<feature type="transmembrane region" description="Helical" evidence="2">
    <location>
        <begin position="35"/>
        <end position="53"/>
    </location>
</feature>
<dbReference type="InterPro" id="IPR036890">
    <property type="entry name" value="HATPase_C_sf"/>
</dbReference>
<accession>A0A430FX01</accession>
<dbReference type="GO" id="GO:0000155">
    <property type="term" value="F:phosphorelay sensor kinase activity"/>
    <property type="evidence" value="ECO:0007669"/>
    <property type="project" value="InterPro"/>
</dbReference>
<keyword evidence="2" id="KW-1133">Transmembrane helix</keyword>
<dbReference type="OrthoDB" id="3236159at2"/>
<evidence type="ECO:0000313" key="4">
    <source>
        <dbReference type="EMBL" id="RSX58748.1"/>
    </source>
</evidence>
<keyword evidence="2" id="KW-0472">Membrane</keyword>
<dbReference type="AlphaFoldDB" id="A0A430FX01"/>
<keyword evidence="5" id="KW-1185">Reference proteome</keyword>
<dbReference type="EMBL" id="QXGK01000001">
    <property type="protein sequence ID" value="RSX58748.1"/>
    <property type="molecule type" value="Genomic_DNA"/>
</dbReference>
<dbReference type="Proteomes" id="UP000287470">
    <property type="component" value="Unassembled WGS sequence"/>
</dbReference>
<sequence>MGRHSGPRSLWLPSLTAAAALADLALFSLRLEATVPQVIVFVAFTLLCCLMPLKPACAAPVCVTAGMIAMAVPAAGFPALSCCMLLAVGVAFAFTPMPAAAGLAGIAVIETLWLQGTPALTGAVLFQLLAALAGFSVRQRRRAASERERAIEARLRSETVAGHLELASRLHDTVTNDLSCIITMTETMLLDRSDPQMETMLTGVRDRAQHALDQSHDMIDVLRGAASRHPDTDAADAAEEPGDAIRPRPDIPPTENPGPSWIDGLRTMVGEEERKLEVLGFRGECDVIMDGEPTPPAADVRRELANVIGELFANIRRHCAPPADYVMTVRIGADEIRVMEMNAIRPPERESVVSGRGLSLHRRLIAGLGGTMETGIEDDTWIVRITLPSNR</sequence>
<evidence type="ECO:0000256" key="1">
    <source>
        <dbReference type="SAM" id="MobiDB-lite"/>
    </source>
</evidence>
<dbReference type="Gene3D" id="3.30.565.10">
    <property type="entry name" value="Histidine kinase-like ATPase, C-terminal domain"/>
    <property type="match status" value="1"/>
</dbReference>